<name>A0A5N6PKX3_9ASTR</name>
<keyword evidence="2 4" id="KW-0342">GTP-binding</keyword>
<dbReference type="Pfam" id="PF02212">
    <property type="entry name" value="GED"/>
    <property type="match status" value="1"/>
</dbReference>
<dbReference type="PROSITE" id="PS00410">
    <property type="entry name" value="G_DYNAMIN_1"/>
    <property type="match status" value="1"/>
</dbReference>
<accession>A0A5N6PKX3</accession>
<dbReference type="InterPro" id="IPR027417">
    <property type="entry name" value="P-loop_NTPase"/>
</dbReference>
<feature type="compositionally biased region" description="Polar residues" evidence="5">
    <location>
        <begin position="568"/>
        <end position="579"/>
    </location>
</feature>
<evidence type="ECO:0000259" key="6">
    <source>
        <dbReference type="PROSITE" id="PS51388"/>
    </source>
</evidence>
<evidence type="ECO:0000313" key="8">
    <source>
        <dbReference type="EMBL" id="KAD6454285.1"/>
    </source>
</evidence>
<dbReference type="SMART" id="SM00053">
    <property type="entry name" value="DYNc"/>
    <property type="match status" value="1"/>
</dbReference>
<dbReference type="InterPro" id="IPR019762">
    <property type="entry name" value="Dynamin_GTPase_CS"/>
</dbReference>
<dbReference type="SUPFAM" id="SSF52540">
    <property type="entry name" value="P-loop containing nucleoside triphosphate hydrolases"/>
    <property type="match status" value="1"/>
</dbReference>
<dbReference type="InterPro" id="IPR003130">
    <property type="entry name" value="GED"/>
</dbReference>
<feature type="compositionally biased region" description="Polar residues" evidence="5">
    <location>
        <begin position="772"/>
        <end position="793"/>
    </location>
</feature>
<gene>
    <name evidence="8" type="ORF">E3N88_08991</name>
</gene>
<evidence type="ECO:0000256" key="5">
    <source>
        <dbReference type="SAM" id="MobiDB-lite"/>
    </source>
</evidence>
<dbReference type="GO" id="GO:0005737">
    <property type="term" value="C:cytoplasm"/>
    <property type="evidence" value="ECO:0007669"/>
    <property type="project" value="TreeGrafter"/>
</dbReference>
<keyword evidence="9" id="KW-1185">Reference proteome</keyword>
<dbReference type="GO" id="GO:0008017">
    <property type="term" value="F:microtubule binding"/>
    <property type="evidence" value="ECO:0007669"/>
    <property type="project" value="TreeGrafter"/>
</dbReference>
<dbReference type="InterPro" id="IPR045063">
    <property type="entry name" value="Dynamin_N"/>
</dbReference>
<dbReference type="Gene3D" id="1.20.120.1240">
    <property type="entry name" value="Dynamin, middle domain"/>
    <property type="match status" value="1"/>
</dbReference>
<evidence type="ECO:0000256" key="2">
    <source>
        <dbReference type="ARBA" id="ARBA00023134"/>
    </source>
</evidence>
<dbReference type="InterPro" id="IPR030381">
    <property type="entry name" value="G_DYNAMIN_dom"/>
</dbReference>
<dbReference type="PRINTS" id="PR00195">
    <property type="entry name" value="DYNAMIN"/>
</dbReference>
<dbReference type="InterPro" id="IPR001401">
    <property type="entry name" value="Dynamin_GTPase"/>
</dbReference>
<evidence type="ECO:0008006" key="10">
    <source>
        <dbReference type="Google" id="ProtNLM"/>
    </source>
</evidence>
<dbReference type="OrthoDB" id="5061070at2759"/>
<dbReference type="PROSITE" id="PS51388">
    <property type="entry name" value="GED"/>
    <property type="match status" value="1"/>
</dbReference>
<organism evidence="8 9">
    <name type="scientific">Mikania micrantha</name>
    <name type="common">bitter vine</name>
    <dbReference type="NCBI Taxonomy" id="192012"/>
    <lineage>
        <taxon>Eukaryota</taxon>
        <taxon>Viridiplantae</taxon>
        <taxon>Streptophyta</taxon>
        <taxon>Embryophyta</taxon>
        <taxon>Tracheophyta</taxon>
        <taxon>Spermatophyta</taxon>
        <taxon>Magnoliopsida</taxon>
        <taxon>eudicotyledons</taxon>
        <taxon>Gunneridae</taxon>
        <taxon>Pentapetalae</taxon>
        <taxon>asterids</taxon>
        <taxon>campanulids</taxon>
        <taxon>Asterales</taxon>
        <taxon>Asteraceae</taxon>
        <taxon>Asteroideae</taxon>
        <taxon>Heliantheae alliance</taxon>
        <taxon>Eupatorieae</taxon>
        <taxon>Mikania</taxon>
    </lineage>
</organism>
<sequence>MDSKSISMVDESPSPATAPLGRNVIPIVNRLQDIFAQLGSSSTVELPQVAVVGSQSSGKSSVLEALVGRDFLPRGSDICTRRPLMLQLVQIKRKNDGTDEEFGEFLHVPGKRFYDFNEIRREIQAETDREAGGNKGVSDKQIRLKIFSPNVLDITLVDLPGITKVPVGDQPSDIEALIRTMIMSYIKLPSCLILAVTPANSDLANSDALQIAGNADPDGYRTIGVITKLDIMDRGTDARHFLLGKVIPLRLGYVGVVNRSQEDIILNRTIKDALLAEEKFFRNHPVYNELADCCGVPQLAKKLNQILVKHIKTVLPGLKSHLSATLISVAKEHASYGEIIESKAGMESFLLNILSKYSAAFSSMIEGKYEEMSTSELSGGARIHYIFQSIFVKSLEEVDPCEDLTDNDILTAIQNASGARSALFVPEVPFEVLIKRQIARLLDPSVQCARFIFDELLKMSHRCMVNELQRFPVLKKRMDDVVGNFLRDALQPSETMIGHIVEMEMDYINSSHANFIGGSKAVEMAMQLVKSSKVTATAPKHKDATELDNASQSEKTTKSRSFPGRQGSGATEQHKQPGSRSVDEVEKPTSGTSWRFSSIFGGSDSQMSTKSSSEDKPFSGPVHNMDPMDYSSPMIHLREPPTVLRPSDASSDQAPIEIQVTKLMLKSYYDIVRKNIEDFVPKTIMHFMVNHAKRELHNVFIKKLYRDDLFEQMLQEPDDISIKRKRTRVLLRVLQKAFQTLDELPLDVETVERGYSLTNNDPTGLPKHHMLPTSSPNPNATGSMDSFNTASPKNQPPLESHSGELSSPFYGHFEMSGSKTCILCNKA</sequence>
<dbReference type="EMBL" id="SZYD01000004">
    <property type="protein sequence ID" value="KAD6454285.1"/>
    <property type="molecule type" value="Genomic_DNA"/>
</dbReference>
<dbReference type="GO" id="GO:0016020">
    <property type="term" value="C:membrane"/>
    <property type="evidence" value="ECO:0007669"/>
    <property type="project" value="TreeGrafter"/>
</dbReference>
<dbReference type="GO" id="GO:0005874">
    <property type="term" value="C:microtubule"/>
    <property type="evidence" value="ECO:0007669"/>
    <property type="project" value="TreeGrafter"/>
</dbReference>
<evidence type="ECO:0000313" key="9">
    <source>
        <dbReference type="Proteomes" id="UP000326396"/>
    </source>
</evidence>
<keyword evidence="3" id="KW-0505">Motor protein</keyword>
<dbReference type="CDD" id="cd08771">
    <property type="entry name" value="DLP_1"/>
    <property type="match status" value="1"/>
</dbReference>
<dbReference type="PANTHER" id="PTHR11566">
    <property type="entry name" value="DYNAMIN"/>
    <property type="match status" value="1"/>
</dbReference>
<dbReference type="FunFam" id="3.40.50.300:FF:001027">
    <property type="entry name" value="dynamin-related protein 3A"/>
    <property type="match status" value="1"/>
</dbReference>
<dbReference type="PANTHER" id="PTHR11566:SF21">
    <property type="entry name" value="DYNAMIN RELATED PROTEIN 1, ISOFORM A"/>
    <property type="match status" value="1"/>
</dbReference>
<dbReference type="PROSITE" id="PS51718">
    <property type="entry name" value="G_DYNAMIN_2"/>
    <property type="match status" value="1"/>
</dbReference>
<dbReference type="Pfam" id="PF00350">
    <property type="entry name" value="Dynamin_N"/>
    <property type="match status" value="1"/>
</dbReference>
<feature type="region of interest" description="Disordered" evidence="5">
    <location>
        <begin position="534"/>
        <end position="633"/>
    </location>
</feature>
<dbReference type="AlphaFoldDB" id="A0A5N6PKX3"/>
<feature type="domain" description="GED" evidence="6">
    <location>
        <begin position="658"/>
        <end position="749"/>
    </location>
</feature>
<dbReference type="Proteomes" id="UP000326396">
    <property type="component" value="Linkage Group LG12"/>
</dbReference>
<comment type="caution">
    <text evidence="8">The sequence shown here is derived from an EMBL/GenBank/DDBJ whole genome shotgun (WGS) entry which is preliminary data.</text>
</comment>
<reference evidence="8 9" key="1">
    <citation type="submission" date="2019-05" db="EMBL/GenBank/DDBJ databases">
        <title>Mikania micrantha, genome provides insights into the molecular mechanism of rapid growth.</title>
        <authorList>
            <person name="Liu B."/>
        </authorList>
    </citation>
    <scope>NUCLEOTIDE SEQUENCE [LARGE SCALE GENOMIC DNA]</scope>
    <source>
        <strain evidence="8">NLD-2019</strain>
        <tissue evidence="8">Leaf</tissue>
    </source>
</reference>
<dbReference type="SMART" id="SM00302">
    <property type="entry name" value="GED"/>
    <property type="match status" value="1"/>
</dbReference>
<proteinExistence type="inferred from homology"/>
<dbReference type="GO" id="GO:0003924">
    <property type="term" value="F:GTPase activity"/>
    <property type="evidence" value="ECO:0007669"/>
    <property type="project" value="InterPro"/>
</dbReference>
<keyword evidence="1 4" id="KW-0547">Nucleotide-binding</keyword>
<dbReference type="InterPro" id="IPR000375">
    <property type="entry name" value="Dynamin_stalk"/>
</dbReference>
<dbReference type="GO" id="GO:0005525">
    <property type="term" value="F:GTP binding"/>
    <property type="evidence" value="ECO:0007669"/>
    <property type="project" value="UniProtKB-KW"/>
</dbReference>
<dbReference type="InterPro" id="IPR020850">
    <property type="entry name" value="GED_dom"/>
</dbReference>
<evidence type="ECO:0000256" key="3">
    <source>
        <dbReference type="ARBA" id="ARBA00023175"/>
    </source>
</evidence>
<comment type="similarity">
    <text evidence="4">Belongs to the TRAFAC class dynamin-like GTPase superfamily. Dynamin/Fzo/YdjA family.</text>
</comment>
<dbReference type="InterPro" id="IPR022812">
    <property type="entry name" value="Dynamin"/>
</dbReference>
<dbReference type="Gene3D" id="3.40.50.300">
    <property type="entry name" value="P-loop containing nucleotide triphosphate hydrolases"/>
    <property type="match status" value="1"/>
</dbReference>
<evidence type="ECO:0000256" key="1">
    <source>
        <dbReference type="ARBA" id="ARBA00022741"/>
    </source>
</evidence>
<protein>
    <recommendedName>
        <fullName evidence="10">Dynamin-type G domain-containing protein</fullName>
    </recommendedName>
</protein>
<evidence type="ECO:0000259" key="7">
    <source>
        <dbReference type="PROSITE" id="PS51718"/>
    </source>
</evidence>
<feature type="domain" description="Dynamin-type G" evidence="7">
    <location>
        <begin position="43"/>
        <end position="316"/>
    </location>
</feature>
<evidence type="ECO:0000256" key="4">
    <source>
        <dbReference type="RuleBase" id="RU003932"/>
    </source>
</evidence>
<dbReference type="Pfam" id="PF01031">
    <property type="entry name" value="Dynamin_M"/>
    <property type="match status" value="1"/>
</dbReference>
<feature type="region of interest" description="Disordered" evidence="5">
    <location>
        <begin position="755"/>
        <end position="805"/>
    </location>
</feature>